<evidence type="ECO:0000256" key="2">
    <source>
        <dbReference type="SAM" id="MobiDB-lite"/>
    </source>
</evidence>
<dbReference type="GeneID" id="27336674"/>
<dbReference type="GO" id="GO:0003714">
    <property type="term" value="F:transcription corepressor activity"/>
    <property type="evidence" value="ECO:0007669"/>
    <property type="project" value="TreeGrafter"/>
</dbReference>
<dbReference type="Proteomes" id="UP000053328">
    <property type="component" value="Unassembled WGS sequence"/>
</dbReference>
<name>A0A0D2BM92_9EURO</name>
<dbReference type="PANTHER" id="PTHR15111">
    <property type="entry name" value="RNA POLYMERASE II SUBUNIT 5-MEDIATING PROTEIN NNX3"/>
    <property type="match status" value="1"/>
</dbReference>
<dbReference type="PANTHER" id="PTHR15111:SF0">
    <property type="entry name" value="UNCONVENTIONAL PREFOLDIN RPB5 INTERACTOR 1"/>
    <property type="match status" value="1"/>
</dbReference>
<gene>
    <name evidence="4" type="ORF">PV08_09591</name>
</gene>
<feature type="compositionally biased region" description="Basic residues" evidence="2">
    <location>
        <begin position="571"/>
        <end position="580"/>
    </location>
</feature>
<dbReference type="InterPro" id="IPR052255">
    <property type="entry name" value="RNA_pol_II_subunit5-mediator"/>
</dbReference>
<sequence>MDESALSRIEQQRTELEANIAKLRTSLRHWQTLEIDYESLKEEFFGLSEDSTVEKCLEAARDAKLELIDENEIHTLLKDNHGNPRQPSQLVGLLSKRIEYVDRNVQTVRKQLSDAEKRRNALLLAEEPDHRDDAGLPLAEITEELDESGQVVSGKVDMPGSSAPQLLDVLKKAGVTELKETDGTITHAEATGPSQADRVGAEEGEQNESAVVAPAADTSQTVNVPINTDDTEEEAQLRREMLEYSRGMDEVGAIVAELDLEDDGSDISYDDQDDTFELDSDMEYDDDDFEDNESEDDNGKSRNRLTVPRAYRKKMEELQEKLGLKNVGPGSEIPGLDEQSRPSAAEAARKAALARHDQSTKSNLKSSVKQDDTLAKPKVSKKKVAFSSELDIAPSEPSISTRSNPETSRQESTSTSAGRPITDSVVERQPQAEDATGPDSAPIPPRKQSRFKSARQAQPPAPLPAAPRAALSENAEAQSNKSDHHPPPSVIISRDLVERPSPKTTHAPDPNDFSEESHRREIAMEYQKHRMKRIHAQDRAFVGDGEDDNYGEMITSGKGRGQEGATGGRVSRFKAARLNR</sequence>
<feature type="region of interest" description="Disordered" evidence="2">
    <location>
        <begin position="259"/>
        <end position="520"/>
    </location>
</feature>
<feature type="region of interest" description="Disordered" evidence="2">
    <location>
        <begin position="538"/>
        <end position="580"/>
    </location>
</feature>
<dbReference type="Pfam" id="PF13758">
    <property type="entry name" value="Prefoldin_3"/>
    <property type="match status" value="1"/>
</dbReference>
<dbReference type="SUPFAM" id="SSF46579">
    <property type="entry name" value="Prefoldin"/>
    <property type="match status" value="1"/>
</dbReference>
<dbReference type="Pfam" id="PF12927">
    <property type="entry name" value="DUF3835"/>
    <property type="match status" value="1"/>
</dbReference>
<feature type="compositionally biased region" description="Basic and acidic residues" evidence="2">
    <location>
        <begin position="313"/>
        <end position="323"/>
    </location>
</feature>
<dbReference type="OrthoDB" id="21413at2759"/>
<dbReference type="GO" id="GO:0000122">
    <property type="term" value="P:negative regulation of transcription by RNA polymerase II"/>
    <property type="evidence" value="ECO:0007669"/>
    <property type="project" value="TreeGrafter"/>
</dbReference>
<feature type="compositionally biased region" description="Polar residues" evidence="2">
    <location>
        <begin position="397"/>
        <end position="417"/>
    </location>
</feature>
<feature type="coiled-coil region" evidence="1">
    <location>
        <begin position="98"/>
        <end position="125"/>
    </location>
</feature>
<proteinExistence type="predicted"/>
<dbReference type="EMBL" id="KN847498">
    <property type="protein sequence ID" value="KIW12314.1"/>
    <property type="molecule type" value="Genomic_DNA"/>
</dbReference>
<protein>
    <recommendedName>
        <fullName evidence="3">DUF3835 domain-containing protein</fullName>
    </recommendedName>
</protein>
<dbReference type="InterPro" id="IPR024325">
    <property type="entry name" value="DUF3835"/>
</dbReference>
<evidence type="ECO:0000259" key="3">
    <source>
        <dbReference type="Pfam" id="PF12927"/>
    </source>
</evidence>
<reference evidence="4 5" key="1">
    <citation type="submission" date="2015-01" db="EMBL/GenBank/DDBJ databases">
        <title>The Genome Sequence of Exophiala spinifera CBS89968.</title>
        <authorList>
            <consortium name="The Broad Institute Genomics Platform"/>
            <person name="Cuomo C."/>
            <person name="de Hoog S."/>
            <person name="Gorbushina A."/>
            <person name="Stielow B."/>
            <person name="Teixiera M."/>
            <person name="Abouelleil A."/>
            <person name="Chapman S.B."/>
            <person name="Priest M."/>
            <person name="Young S.K."/>
            <person name="Wortman J."/>
            <person name="Nusbaum C."/>
            <person name="Birren B."/>
        </authorList>
    </citation>
    <scope>NUCLEOTIDE SEQUENCE [LARGE SCALE GENOMIC DNA]</scope>
    <source>
        <strain evidence="4 5">CBS 89968</strain>
    </source>
</reference>
<evidence type="ECO:0000313" key="5">
    <source>
        <dbReference type="Proteomes" id="UP000053328"/>
    </source>
</evidence>
<feature type="compositionally biased region" description="Gly residues" evidence="2">
    <location>
        <begin position="558"/>
        <end position="567"/>
    </location>
</feature>
<dbReference type="GO" id="GO:0019212">
    <property type="term" value="F:phosphatase inhibitor activity"/>
    <property type="evidence" value="ECO:0007669"/>
    <property type="project" value="TreeGrafter"/>
</dbReference>
<dbReference type="STRING" id="91928.A0A0D2BM92"/>
<evidence type="ECO:0000313" key="4">
    <source>
        <dbReference type="EMBL" id="KIW12314.1"/>
    </source>
</evidence>
<keyword evidence="1" id="KW-0175">Coiled coil</keyword>
<dbReference type="GO" id="GO:0003682">
    <property type="term" value="F:chromatin binding"/>
    <property type="evidence" value="ECO:0007669"/>
    <property type="project" value="TreeGrafter"/>
</dbReference>
<dbReference type="RefSeq" id="XP_016232530.1">
    <property type="nucleotide sequence ID" value="XM_016383907.1"/>
</dbReference>
<feature type="domain" description="DUF3835" evidence="3">
    <location>
        <begin position="493"/>
        <end position="578"/>
    </location>
</feature>
<feature type="compositionally biased region" description="Acidic residues" evidence="2">
    <location>
        <begin position="259"/>
        <end position="296"/>
    </location>
</feature>
<feature type="region of interest" description="Disordered" evidence="2">
    <location>
        <begin position="181"/>
        <end position="234"/>
    </location>
</feature>
<dbReference type="AlphaFoldDB" id="A0A0D2BM92"/>
<organism evidence="4 5">
    <name type="scientific">Exophiala spinifera</name>
    <dbReference type="NCBI Taxonomy" id="91928"/>
    <lineage>
        <taxon>Eukaryota</taxon>
        <taxon>Fungi</taxon>
        <taxon>Dikarya</taxon>
        <taxon>Ascomycota</taxon>
        <taxon>Pezizomycotina</taxon>
        <taxon>Eurotiomycetes</taxon>
        <taxon>Chaetothyriomycetidae</taxon>
        <taxon>Chaetothyriales</taxon>
        <taxon>Herpotrichiellaceae</taxon>
        <taxon>Exophiala</taxon>
    </lineage>
</organism>
<dbReference type="HOGENOM" id="CLU_030204_0_0_1"/>
<dbReference type="VEuPathDB" id="FungiDB:PV08_09591"/>
<feature type="compositionally biased region" description="Polar residues" evidence="2">
    <location>
        <begin position="217"/>
        <end position="228"/>
    </location>
</feature>
<keyword evidence="5" id="KW-1185">Reference proteome</keyword>
<accession>A0A0D2BM92</accession>
<dbReference type="InterPro" id="IPR039553">
    <property type="entry name" value="Prefoldin-like"/>
</dbReference>
<evidence type="ECO:0000256" key="1">
    <source>
        <dbReference type="SAM" id="Coils"/>
    </source>
</evidence>